<organism evidence="3 4">
    <name type="scientific">Vibrio rumoiensis 1S-45</name>
    <dbReference type="NCBI Taxonomy" id="1188252"/>
    <lineage>
        <taxon>Bacteria</taxon>
        <taxon>Pseudomonadati</taxon>
        <taxon>Pseudomonadota</taxon>
        <taxon>Gammaproteobacteria</taxon>
        <taxon>Vibrionales</taxon>
        <taxon>Vibrionaceae</taxon>
        <taxon>Vibrio</taxon>
    </lineage>
</organism>
<evidence type="ECO:0000259" key="2">
    <source>
        <dbReference type="Pfam" id="PF07007"/>
    </source>
</evidence>
<accession>A0A1E5E467</accession>
<reference evidence="3 4" key="1">
    <citation type="journal article" date="2012" name="Science">
        <title>Ecological populations of bacteria act as socially cohesive units of antibiotic production and resistance.</title>
        <authorList>
            <person name="Cordero O.X."/>
            <person name="Wildschutte H."/>
            <person name="Kirkup B."/>
            <person name="Proehl S."/>
            <person name="Ngo L."/>
            <person name="Hussain F."/>
            <person name="Le Roux F."/>
            <person name="Mincer T."/>
            <person name="Polz M.F."/>
        </authorList>
    </citation>
    <scope>NUCLEOTIDE SEQUENCE [LARGE SCALE GENOMIC DNA]</scope>
    <source>
        <strain evidence="3 4">1S-45</strain>
    </source>
</reference>
<dbReference type="InterPro" id="IPR009739">
    <property type="entry name" value="LprI-like_N"/>
</dbReference>
<proteinExistence type="predicted"/>
<feature type="domain" description="Lysozyme inhibitor LprI-like N-terminal" evidence="2">
    <location>
        <begin position="26"/>
        <end position="116"/>
    </location>
</feature>
<sequence>MYKYLLILSMLPFWAAASDEPINCEQAYTTMDMNTCSAMELKAAQTEMSRYLEASLNQQADDPEVVESIKTAQKDWHNYYTSHCHSVYEKWREGTIRGVMFTSCKTELTKQRTHELWKNFLTFMDDSEPVLPEPEVNQ</sequence>
<dbReference type="AlphaFoldDB" id="A0A1E5E467"/>
<evidence type="ECO:0000313" key="3">
    <source>
        <dbReference type="EMBL" id="OEF27470.1"/>
    </source>
</evidence>
<protein>
    <recommendedName>
        <fullName evidence="2">Lysozyme inhibitor LprI-like N-terminal domain-containing protein</fullName>
    </recommendedName>
</protein>
<evidence type="ECO:0000256" key="1">
    <source>
        <dbReference type="SAM" id="SignalP"/>
    </source>
</evidence>
<dbReference type="RefSeq" id="WP_017026207.1">
    <property type="nucleotide sequence ID" value="NZ_AJYK02000034.1"/>
</dbReference>
<gene>
    <name evidence="3" type="ORF">A1QC_15120</name>
</gene>
<comment type="caution">
    <text evidence="3">The sequence shown here is derived from an EMBL/GenBank/DDBJ whole genome shotgun (WGS) entry which is preliminary data.</text>
</comment>
<dbReference type="OrthoDB" id="7340239at2"/>
<dbReference type="EMBL" id="AJYK02000034">
    <property type="protein sequence ID" value="OEF27470.1"/>
    <property type="molecule type" value="Genomic_DNA"/>
</dbReference>
<dbReference type="Gene3D" id="1.20.1270.180">
    <property type="match status" value="1"/>
</dbReference>
<dbReference type="STRING" id="1188252.A1QC_15120"/>
<dbReference type="Pfam" id="PF07007">
    <property type="entry name" value="LprI"/>
    <property type="match status" value="1"/>
</dbReference>
<keyword evidence="1" id="KW-0732">Signal</keyword>
<feature type="chain" id="PRO_5009174805" description="Lysozyme inhibitor LprI-like N-terminal domain-containing protein" evidence="1">
    <location>
        <begin position="18"/>
        <end position="138"/>
    </location>
</feature>
<dbReference type="Proteomes" id="UP000094070">
    <property type="component" value="Unassembled WGS sequence"/>
</dbReference>
<evidence type="ECO:0000313" key="4">
    <source>
        <dbReference type="Proteomes" id="UP000094070"/>
    </source>
</evidence>
<name>A0A1E5E467_9VIBR</name>
<dbReference type="eggNOG" id="COG3755">
    <property type="taxonomic scope" value="Bacteria"/>
</dbReference>
<feature type="signal peptide" evidence="1">
    <location>
        <begin position="1"/>
        <end position="17"/>
    </location>
</feature>
<keyword evidence="4" id="KW-1185">Reference proteome</keyword>